<dbReference type="EMBL" id="JSVA01000004">
    <property type="protein sequence ID" value="KOF04166.1"/>
    <property type="molecule type" value="Genomic_DNA"/>
</dbReference>
<evidence type="ECO:0000256" key="7">
    <source>
        <dbReference type="RuleBase" id="RU362042"/>
    </source>
</evidence>
<dbReference type="Proteomes" id="UP000036908">
    <property type="component" value="Unassembled WGS sequence"/>
</dbReference>
<keyword evidence="7" id="KW-1133">Transmembrane helix</keyword>
<proteinExistence type="inferred from homology"/>
<dbReference type="PROSITE" id="PS00761">
    <property type="entry name" value="SPASE_I_3"/>
    <property type="match status" value="1"/>
</dbReference>
<comment type="catalytic activity">
    <reaction evidence="1 7">
        <text>Cleavage of hydrophobic, N-terminal signal or leader sequences from secreted and periplasmic proteins.</text>
        <dbReference type="EC" id="3.4.21.89"/>
    </reaction>
</comment>
<dbReference type="PANTHER" id="PTHR43390:SF1">
    <property type="entry name" value="CHLOROPLAST PROCESSING PEPTIDASE"/>
    <property type="match status" value="1"/>
</dbReference>
<evidence type="ECO:0000313" key="9">
    <source>
        <dbReference type="EMBL" id="KOF04166.1"/>
    </source>
</evidence>
<keyword evidence="7" id="KW-0812">Transmembrane</keyword>
<dbReference type="PANTHER" id="PTHR43390">
    <property type="entry name" value="SIGNAL PEPTIDASE I"/>
    <property type="match status" value="1"/>
</dbReference>
<dbReference type="Gene3D" id="2.10.109.10">
    <property type="entry name" value="Umud Fragment, subunit A"/>
    <property type="match status" value="1"/>
</dbReference>
<feature type="active site" evidence="6">
    <location>
        <position position="89"/>
    </location>
</feature>
<evidence type="ECO:0000256" key="1">
    <source>
        <dbReference type="ARBA" id="ARBA00000677"/>
    </source>
</evidence>
<dbReference type="GO" id="GO:0006465">
    <property type="term" value="P:signal peptide processing"/>
    <property type="evidence" value="ECO:0007669"/>
    <property type="project" value="InterPro"/>
</dbReference>
<dbReference type="InterPro" id="IPR019758">
    <property type="entry name" value="Pept_S26A_signal_pept_1_CS"/>
</dbReference>
<dbReference type="OrthoDB" id="9802919at2"/>
<evidence type="ECO:0000313" key="10">
    <source>
        <dbReference type="Proteomes" id="UP000036908"/>
    </source>
</evidence>
<evidence type="ECO:0000256" key="4">
    <source>
        <dbReference type="ARBA" id="ARBA00019232"/>
    </source>
</evidence>
<sequence>MKLTIIRPSRRKQSSKYIVRIAAIMLLLFFLCIGLWWLIPIQLLMYLFWRKIQKTDKRLYSLALTLFFSILALLIRIFAVGFYYVPSASMENAILPGDIILVSKLNYGPKLPDFIPGDYRLNGTQDIKSGDIVSLLAPRDQIVLIKRCIGSPGDTLEVKGGYAYVNEKLTPESSLIKLPYSLTFKTKDDARTITDQYEFLRGETIAFKNELYVVKALLTGEQAEQLKVAFLHRPIELQREMSTKESYRIASPDRKSWSEDFYGPVIVPKKGMEFLIDNDFFELYTNLLRQFEGVNLIKRDGLFFIDHNETLSYSFKNNYFFVLGDNRNFSEDSRHWGMIPEKNITAKVMVVLFNSDHNADSNRIFRTVQ</sequence>
<dbReference type="CDD" id="cd06530">
    <property type="entry name" value="S26_SPase_I"/>
    <property type="match status" value="2"/>
</dbReference>
<dbReference type="InterPro" id="IPR019533">
    <property type="entry name" value="Peptidase_S26"/>
</dbReference>
<dbReference type="PRINTS" id="PR00727">
    <property type="entry name" value="LEADERPTASE"/>
</dbReference>
<dbReference type="RefSeq" id="WP_053222406.1">
    <property type="nucleotide sequence ID" value="NZ_JSVA01000004.1"/>
</dbReference>
<name>A0A0L8APK5_9BACT</name>
<feature type="active site" evidence="6">
    <location>
        <position position="146"/>
    </location>
</feature>
<dbReference type="EC" id="3.4.21.89" evidence="3 7"/>
<keyword evidence="7" id="KW-0472">Membrane</keyword>
<feature type="domain" description="Peptidase S26" evidence="8">
    <location>
        <begin position="63"/>
        <end position="182"/>
    </location>
</feature>
<evidence type="ECO:0000259" key="8">
    <source>
        <dbReference type="Pfam" id="PF10502"/>
    </source>
</evidence>
<evidence type="ECO:0000256" key="5">
    <source>
        <dbReference type="ARBA" id="ARBA00022801"/>
    </source>
</evidence>
<comment type="similarity">
    <text evidence="2 7">Belongs to the peptidase S26 family.</text>
</comment>
<dbReference type="Pfam" id="PF10502">
    <property type="entry name" value="Peptidase_S26"/>
    <property type="match status" value="2"/>
</dbReference>
<dbReference type="GO" id="GO:0016020">
    <property type="term" value="C:membrane"/>
    <property type="evidence" value="ECO:0007669"/>
    <property type="project" value="UniProtKB-SubCell"/>
</dbReference>
<keyword evidence="7" id="KW-0645">Protease</keyword>
<dbReference type="InterPro" id="IPR000223">
    <property type="entry name" value="Pept_S26A_signal_pept_1"/>
</dbReference>
<protein>
    <recommendedName>
        <fullName evidence="4 7">Signal peptidase I</fullName>
        <ecNumber evidence="3 7">3.4.21.89</ecNumber>
    </recommendedName>
</protein>
<dbReference type="NCBIfam" id="TIGR02227">
    <property type="entry name" value="sigpep_I_bact"/>
    <property type="match status" value="1"/>
</dbReference>
<dbReference type="SUPFAM" id="SSF51306">
    <property type="entry name" value="LexA/Signal peptidase"/>
    <property type="match status" value="1"/>
</dbReference>
<feature type="transmembrane region" description="Helical" evidence="7">
    <location>
        <begin position="21"/>
        <end position="39"/>
    </location>
</feature>
<keyword evidence="10" id="KW-1185">Reference proteome</keyword>
<dbReference type="PATRIC" id="fig|1566026.4.peg.2589"/>
<dbReference type="GO" id="GO:0009003">
    <property type="term" value="F:signal peptidase activity"/>
    <property type="evidence" value="ECO:0007669"/>
    <property type="project" value="UniProtKB-EC"/>
</dbReference>
<evidence type="ECO:0000256" key="3">
    <source>
        <dbReference type="ARBA" id="ARBA00013208"/>
    </source>
</evidence>
<gene>
    <name evidence="9" type="ORF">OB69_04085</name>
</gene>
<reference evidence="10" key="1">
    <citation type="submission" date="2014-11" db="EMBL/GenBank/DDBJ databases">
        <title>Genome sequencing of Roseivirga sp. D-25.</title>
        <authorList>
            <person name="Selvaratnam C."/>
            <person name="Thevarajoo S."/>
            <person name="Goh K.M."/>
            <person name="Eee R."/>
            <person name="Chan K.-G."/>
            <person name="Chong C.S."/>
        </authorList>
    </citation>
    <scope>NUCLEOTIDE SEQUENCE [LARGE SCALE GENOMIC DNA]</scope>
    <source>
        <strain evidence="10">D-25</strain>
    </source>
</reference>
<dbReference type="AlphaFoldDB" id="A0A0L8APK5"/>
<dbReference type="InterPro" id="IPR036286">
    <property type="entry name" value="LexA/Signal_pep-like_sf"/>
</dbReference>
<feature type="domain" description="Peptidase S26" evidence="8">
    <location>
        <begin position="316"/>
        <end position="352"/>
    </location>
</feature>
<organism evidence="9 10">
    <name type="scientific">Roseivirga seohaensis subsp. aquiponti</name>
    <dbReference type="NCBI Taxonomy" id="1566026"/>
    <lineage>
        <taxon>Bacteria</taxon>
        <taxon>Pseudomonadati</taxon>
        <taxon>Bacteroidota</taxon>
        <taxon>Cytophagia</taxon>
        <taxon>Cytophagales</taxon>
        <taxon>Roseivirgaceae</taxon>
        <taxon>Roseivirga</taxon>
    </lineage>
</organism>
<dbReference type="GO" id="GO:0004252">
    <property type="term" value="F:serine-type endopeptidase activity"/>
    <property type="evidence" value="ECO:0007669"/>
    <property type="project" value="InterPro"/>
</dbReference>
<comment type="subcellular location">
    <subcellularLocation>
        <location evidence="7">Membrane</location>
        <topology evidence="7">Single-pass type II membrane protein</topology>
    </subcellularLocation>
</comment>
<feature type="transmembrane region" description="Helical" evidence="7">
    <location>
        <begin position="59"/>
        <end position="85"/>
    </location>
</feature>
<evidence type="ECO:0000256" key="6">
    <source>
        <dbReference type="PIRSR" id="PIRSR600223-1"/>
    </source>
</evidence>
<comment type="caution">
    <text evidence="7">Lacks conserved residue(s) required for the propagation of feature annotation.</text>
</comment>
<evidence type="ECO:0000256" key="2">
    <source>
        <dbReference type="ARBA" id="ARBA00009370"/>
    </source>
</evidence>
<keyword evidence="5 7" id="KW-0378">Hydrolase</keyword>
<comment type="caution">
    <text evidence="9">The sequence shown here is derived from an EMBL/GenBank/DDBJ whole genome shotgun (WGS) entry which is preliminary data.</text>
</comment>
<accession>A0A0L8APK5</accession>